<sequence>KLQLACFERLGAPGWQALADATAAAHEAGLLVIADGKRGDVPHTAAAYGQALLGETPTPWGGVEGLGADAVTANPLLGRDALEPLVDAARSAGAGTFVLVRSSNPGAAELQDAGGTGASLHERLARLTDEVGTDGIGQCGLSDVGAVVPATQPNLLARLRELMPRTIFLLAGVGAQGGRVEDLSQAFLPGPAAALVTASRSIADAGLEQARAGEQADAVRSVTERLREITWALTG</sequence>
<evidence type="ECO:0000313" key="11">
    <source>
        <dbReference type="EMBL" id="KKL44800.1"/>
    </source>
</evidence>
<evidence type="ECO:0000256" key="7">
    <source>
        <dbReference type="ARBA" id="ARBA00023239"/>
    </source>
</evidence>
<dbReference type="UniPathway" id="UPA00070">
    <property type="reaction ID" value="UER00120"/>
</dbReference>
<comment type="pathway">
    <text evidence="1">Pyrimidine metabolism; UMP biosynthesis via de novo pathway; UMP from orotate: step 2/2.</text>
</comment>
<accession>A0A0F9EIV2</accession>
<evidence type="ECO:0000256" key="6">
    <source>
        <dbReference type="ARBA" id="ARBA00022975"/>
    </source>
</evidence>
<dbReference type="GO" id="GO:0006207">
    <property type="term" value="P:'de novo' pyrimidine nucleobase biosynthetic process"/>
    <property type="evidence" value="ECO:0007669"/>
    <property type="project" value="InterPro"/>
</dbReference>
<dbReference type="AlphaFoldDB" id="A0A0F9EIV2"/>
<keyword evidence="6" id="KW-0665">Pyrimidine biosynthesis</keyword>
<dbReference type="EMBL" id="LAZR01034625">
    <property type="protein sequence ID" value="KKL44800.1"/>
    <property type="molecule type" value="Genomic_DNA"/>
</dbReference>
<keyword evidence="7" id="KW-0456">Lyase</keyword>
<evidence type="ECO:0000256" key="8">
    <source>
        <dbReference type="ARBA" id="ARBA00033428"/>
    </source>
</evidence>
<dbReference type="InterPro" id="IPR013785">
    <property type="entry name" value="Aldolase_TIM"/>
</dbReference>
<evidence type="ECO:0000256" key="5">
    <source>
        <dbReference type="ARBA" id="ARBA00022793"/>
    </source>
</evidence>
<evidence type="ECO:0000256" key="9">
    <source>
        <dbReference type="ARBA" id="ARBA00049157"/>
    </source>
</evidence>
<evidence type="ECO:0000256" key="1">
    <source>
        <dbReference type="ARBA" id="ARBA00004861"/>
    </source>
</evidence>
<evidence type="ECO:0000256" key="2">
    <source>
        <dbReference type="ARBA" id="ARBA00008847"/>
    </source>
</evidence>
<dbReference type="PROSITE" id="PS00156">
    <property type="entry name" value="OMPDECASE"/>
    <property type="match status" value="1"/>
</dbReference>
<comment type="caution">
    <text evidence="11">The sequence shown here is derived from an EMBL/GenBank/DDBJ whole genome shotgun (WGS) entry which is preliminary data.</text>
</comment>
<evidence type="ECO:0000256" key="3">
    <source>
        <dbReference type="ARBA" id="ARBA00012321"/>
    </source>
</evidence>
<dbReference type="GO" id="GO:0044205">
    <property type="term" value="P:'de novo' UMP biosynthetic process"/>
    <property type="evidence" value="ECO:0007669"/>
    <property type="project" value="UniProtKB-UniPathway"/>
</dbReference>
<feature type="domain" description="Orotidine 5'-phosphate decarboxylase" evidence="10">
    <location>
        <begin position="1"/>
        <end position="213"/>
    </location>
</feature>
<dbReference type="NCBIfam" id="TIGR02127">
    <property type="entry name" value="pyrF_sub2"/>
    <property type="match status" value="1"/>
</dbReference>
<dbReference type="PANTHER" id="PTHR43375">
    <property type="entry name" value="OROTIDINE 5'-PHOSPHATE DECARBOXYLASE"/>
    <property type="match status" value="1"/>
</dbReference>
<dbReference type="EC" id="4.1.1.23" evidence="3"/>
<evidence type="ECO:0000256" key="4">
    <source>
        <dbReference type="ARBA" id="ARBA00021923"/>
    </source>
</evidence>
<organism evidence="11">
    <name type="scientific">marine sediment metagenome</name>
    <dbReference type="NCBI Taxonomy" id="412755"/>
    <lineage>
        <taxon>unclassified sequences</taxon>
        <taxon>metagenomes</taxon>
        <taxon>ecological metagenomes</taxon>
    </lineage>
</organism>
<dbReference type="PANTHER" id="PTHR43375:SF1">
    <property type="entry name" value="OROTIDINE 5'-PHOSPHATE DECARBOXYLASE"/>
    <property type="match status" value="1"/>
</dbReference>
<reference evidence="11" key="1">
    <citation type="journal article" date="2015" name="Nature">
        <title>Complex archaea that bridge the gap between prokaryotes and eukaryotes.</title>
        <authorList>
            <person name="Spang A."/>
            <person name="Saw J.H."/>
            <person name="Jorgensen S.L."/>
            <person name="Zaremba-Niedzwiedzka K."/>
            <person name="Martijn J."/>
            <person name="Lind A.E."/>
            <person name="van Eijk R."/>
            <person name="Schleper C."/>
            <person name="Guy L."/>
            <person name="Ettema T.J."/>
        </authorList>
    </citation>
    <scope>NUCLEOTIDE SEQUENCE</scope>
</reference>
<dbReference type="SUPFAM" id="SSF51366">
    <property type="entry name" value="Ribulose-phoshate binding barrel"/>
    <property type="match status" value="1"/>
</dbReference>
<keyword evidence="5" id="KW-0210">Decarboxylase</keyword>
<dbReference type="Gene3D" id="3.20.20.70">
    <property type="entry name" value="Aldolase class I"/>
    <property type="match status" value="1"/>
</dbReference>
<evidence type="ECO:0000259" key="10">
    <source>
        <dbReference type="SMART" id="SM00934"/>
    </source>
</evidence>
<dbReference type="InterPro" id="IPR011060">
    <property type="entry name" value="RibuloseP-bd_barrel"/>
</dbReference>
<comment type="similarity">
    <text evidence="2">Belongs to the OMP decarboxylase family. Type 2 subfamily.</text>
</comment>
<gene>
    <name evidence="11" type="ORF">LCGC14_2362080</name>
</gene>
<proteinExistence type="inferred from homology"/>
<dbReference type="InterPro" id="IPR011995">
    <property type="entry name" value="OMPdecase_type-2"/>
</dbReference>
<dbReference type="InterPro" id="IPR001754">
    <property type="entry name" value="OMPdeCOase_dom"/>
</dbReference>
<dbReference type="CDD" id="cd04725">
    <property type="entry name" value="OMP_decarboxylase_like"/>
    <property type="match status" value="1"/>
</dbReference>
<name>A0A0F9EIV2_9ZZZZ</name>
<dbReference type="GO" id="GO:0004590">
    <property type="term" value="F:orotidine-5'-phosphate decarboxylase activity"/>
    <property type="evidence" value="ECO:0007669"/>
    <property type="project" value="UniProtKB-EC"/>
</dbReference>
<protein>
    <recommendedName>
        <fullName evidence="4">Orotidine 5'-phosphate decarboxylase</fullName>
        <ecNumber evidence="3">4.1.1.23</ecNumber>
    </recommendedName>
    <alternativeName>
        <fullName evidence="8">OMP decarboxylase</fullName>
    </alternativeName>
</protein>
<comment type="catalytic activity">
    <reaction evidence="9">
        <text>orotidine 5'-phosphate + H(+) = UMP + CO2</text>
        <dbReference type="Rhea" id="RHEA:11596"/>
        <dbReference type="ChEBI" id="CHEBI:15378"/>
        <dbReference type="ChEBI" id="CHEBI:16526"/>
        <dbReference type="ChEBI" id="CHEBI:57538"/>
        <dbReference type="ChEBI" id="CHEBI:57865"/>
        <dbReference type="EC" id="4.1.1.23"/>
    </reaction>
</comment>
<dbReference type="SMART" id="SM00934">
    <property type="entry name" value="OMPdecase"/>
    <property type="match status" value="1"/>
</dbReference>
<feature type="non-terminal residue" evidence="11">
    <location>
        <position position="1"/>
    </location>
</feature>
<dbReference type="Pfam" id="PF00215">
    <property type="entry name" value="OMPdecase"/>
    <property type="match status" value="1"/>
</dbReference>
<dbReference type="InterPro" id="IPR018089">
    <property type="entry name" value="OMPdecase_AS"/>
</dbReference>